<dbReference type="PROSITE" id="PS50055">
    <property type="entry name" value="TYR_PHOSPHATASE_PTP"/>
    <property type="match status" value="1"/>
</dbReference>
<dbReference type="InterPro" id="IPR050348">
    <property type="entry name" value="Protein-Tyr_Phosphatase"/>
</dbReference>
<dbReference type="PRINTS" id="PR00700">
    <property type="entry name" value="PRTYPHPHTASE"/>
</dbReference>
<dbReference type="PANTHER" id="PTHR19134:SF534">
    <property type="entry name" value="LD27988P"/>
    <property type="match status" value="1"/>
</dbReference>
<dbReference type="SMART" id="SM00194">
    <property type="entry name" value="PTPc"/>
    <property type="match status" value="1"/>
</dbReference>
<dbReference type="InterPro" id="IPR003595">
    <property type="entry name" value="Tyr_Pase_cat"/>
</dbReference>
<dbReference type="SMART" id="SM00404">
    <property type="entry name" value="PTPc_motif"/>
    <property type="match status" value="1"/>
</dbReference>
<dbReference type="Gene3D" id="3.90.190.10">
    <property type="entry name" value="Protein tyrosine phosphatase superfamily"/>
    <property type="match status" value="1"/>
</dbReference>
<proteinExistence type="inferred from homology"/>
<name>Q2THU7_9VIRU</name>
<evidence type="ECO:0000256" key="1">
    <source>
        <dbReference type="ARBA" id="ARBA00009580"/>
    </source>
</evidence>
<dbReference type="PANTHER" id="PTHR19134">
    <property type="entry name" value="RECEPTOR-TYPE TYROSINE-PROTEIN PHOSPHATASE"/>
    <property type="match status" value="1"/>
</dbReference>
<dbReference type="InterPro" id="IPR000387">
    <property type="entry name" value="Tyr_Pase_dom"/>
</dbReference>
<feature type="domain" description="Tyrosine specific protein phosphatases" evidence="3">
    <location>
        <begin position="192"/>
        <end position="273"/>
    </location>
</feature>
<evidence type="ECO:0000259" key="3">
    <source>
        <dbReference type="PROSITE" id="PS50056"/>
    </source>
</evidence>
<feature type="domain" description="Tyrosine-protein phosphatase" evidence="2">
    <location>
        <begin position="30"/>
        <end position="282"/>
    </location>
</feature>
<dbReference type="EMBL" id="AY871265">
    <property type="protein sequence ID" value="AAZ30031.1"/>
    <property type="molecule type" value="Genomic_DNA"/>
</dbReference>
<reference evidence="4" key="1">
    <citation type="journal article" date="2006" name="J. Gen. Virol.">
        <title>Characterization and transcriptional analysis of protein tyrosine phosphatase genes and an ankyrin repeat gene of the parasitoid Glyptapanteles indiensis polydnavirus in the parasitized host.</title>
        <authorList>
            <person name="Gundersen-Rindal D.E."/>
            <person name="Pedroni M.J."/>
        </authorList>
    </citation>
    <scope>NUCLEOTIDE SEQUENCE</scope>
</reference>
<dbReference type="KEGG" id="vg:41332161"/>
<dbReference type="PROSITE" id="PS50056">
    <property type="entry name" value="TYR_PHOSPHATASE_2"/>
    <property type="match status" value="1"/>
</dbReference>
<sequence>MIKETHLDAKSFLKFMKSSNSVSHILHEFAQMTKDLETNQDLETTMTEENASKVFIQPLNGLKCIKTAFTREMAIAAKSTSSYDVNKFLCMKDPTKDNLNQFWSLILNKNSNFIVMLSVNGKINHQYWNPEEGSEVECNELKIRTIKVREMDSYTTTWLQLKPKNEVSSEIVHFHYTAWPADNMTHSPIQLASFISIVSDMTAWESKQRNQDAPASGPIVVHCSDGINKSGVFCLLDMCITKVKKGESVSVPKALRMIRRVNGNYNIQPENYVFCYNELYHFIIKGMMKFNWQPTI</sequence>
<accession>Q2THU7</accession>
<dbReference type="GeneID" id="41332161"/>
<comment type="similarity">
    <text evidence="1">Belongs to the protein-tyrosine phosphatase family.</text>
</comment>
<dbReference type="GO" id="GO:0004725">
    <property type="term" value="F:protein tyrosine phosphatase activity"/>
    <property type="evidence" value="ECO:0007669"/>
    <property type="project" value="InterPro"/>
</dbReference>
<gene>
    <name evidence="4" type="primary">PTP9</name>
</gene>
<dbReference type="Pfam" id="PF00102">
    <property type="entry name" value="Y_phosphatase"/>
    <property type="match status" value="1"/>
</dbReference>
<dbReference type="CDD" id="cd00047">
    <property type="entry name" value="PTPc"/>
    <property type="match status" value="1"/>
</dbReference>
<dbReference type="InterPro" id="IPR000242">
    <property type="entry name" value="PTP_cat"/>
</dbReference>
<dbReference type="SUPFAM" id="SSF52799">
    <property type="entry name" value="(Phosphotyrosine protein) phosphatases II"/>
    <property type="match status" value="1"/>
</dbReference>
<dbReference type="RefSeq" id="YP_009665925.1">
    <property type="nucleotide sequence ID" value="NC_043341.1"/>
</dbReference>
<protein>
    <submittedName>
        <fullName evidence="4">PTP9</fullName>
    </submittedName>
</protein>
<organism evidence="4">
    <name type="scientific">Bracoviriform indiense</name>
    <dbReference type="NCBI Taxonomy" id="116759"/>
    <lineage>
        <taxon>Viruses</taxon>
        <taxon>Viruses incertae sedis</taxon>
        <taxon>Polydnaviriformidae</taxon>
        <taxon>Bracoviriform</taxon>
    </lineage>
</organism>
<evidence type="ECO:0000259" key="2">
    <source>
        <dbReference type="PROSITE" id="PS50055"/>
    </source>
</evidence>
<dbReference type="InterPro" id="IPR029021">
    <property type="entry name" value="Prot-tyrosine_phosphatase-like"/>
</dbReference>
<evidence type="ECO:0000313" key="4">
    <source>
        <dbReference type="EMBL" id="AAZ30031.1"/>
    </source>
</evidence>